<evidence type="ECO:0000259" key="1">
    <source>
        <dbReference type="Pfam" id="PF01028"/>
    </source>
</evidence>
<dbReference type="Pfam" id="PF21338">
    <property type="entry name" value="Top1B_N_bact"/>
    <property type="match status" value="1"/>
</dbReference>
<evidence type="ECO:0000313" key="4">
    <source>
        <dbReference type="Proteomes" id="UP000024942"/>
    </source>
</evidence>
<comment type="caution">
    <text evidence="3">The sequence shown here is derived from an EMBL/GenBank/DDBJ whole genome shotgun (WGS) entry which is preliminary data.</text>
</comment>
<dbReference type="InterPro" id="IPR013500">
    <property type="entry name" value="TopoI_cat_euk"/>
</dbReference>
<dbReference type="EMBL" id="ARYL01000003">
    <property type="protein sequence ID" value="KDA03785.1"/>
    <property type="molecule type" value="Genomic_DNA"/>
</dbReference>
<protein>
    <submittedName>
        <fullName evidence="3">DNA topoisomerase</fullName>
    </submittedName>
</protein>
<dbReference type="STRING" id="1280953.HOC_02878"/>
<dbReference type="Gene3D" id="3.90.15.10">
    <property type="entry name" value="Topoisomerase I, Chain A, domain 3"/>
    <property type="match status" value="1"/>
</dbReference>
<dbReference type="InterPro" id="IPR014711">
    <property type="entry name" value="TopoI_cat_a-hlx-sub_euk"/>
</dbReference>
<sequence>MPFSSTVPLARETVGARHAKLVWADTDKPGWRRQRRGKGWRYVDESGDTISGEERSRLETLAVPPAWKNVWLSPAGRAHILATGEDEAGRTQYIYHPEWRRVRDEAKFADMLEFGRGLPALRRQVQSRLLELDDPANFACACIVRLLDKGALRIGKEGRTSAIGAVSLSNAHVDIHDELLKLHYVGKGGKARDILIEDKLLIDAVKHLQQLPGQALFEVEGHCITSQDVNEFIHNLTGRAFSAKDFRTWCGSTAATEVLMREEKPTLKALSEAAAARLGNTPAIAKKSYIHPAIMTLAANGDALPAPDGPTRLLSAERQLMGIMAASSK</sequence>
<dbReference type="GO" id="GO:0003917">
    <property type="term" value="F:DNA topoisomerase type I (single strand cut, ATP-independent) activity"/>
    <property type="evidence" value="ECO:0007669"/>
    <property type="project" value="InterPro"/>
</dbReference>
<dbReference type="InterPro" id="IPR011010">
    <property type="entry name" value="DNA_brk_join_enz"/>
</dbReference>
<evidence type="ECO:0000259" key="2">
    <source>
        <dbReference type="Pfam" id="PF21338"/>
    </source>
</evidence>
<dbReference type="AlphaFoldDB" id="A0A059GB36"/>
<dbReference type="GO" id="GO:0006265">
    <property type="term" value="P:DNA topological change"/>
    <property type="evidence" value="ECO:0007669"/>
    <property type="project" value="InterPro"/>
</dbReference>
<dbReference type="GO" id="GO:0003677">
    <property type="term" value="F:DNA binding"/>
    <property type="evidence" value="ECO:0007669"/>
    <property type="project" value="InterPro"/>
</dbReference>
<feature type="domain" description="DNA topoisomerase I catalytic core eukaryotic-type" evidence="1">
    <location>
        <begin position="99"/>
        <end position="264"/>
    </location>
</feature>
<keyword evidence="4" id="KW-1185">Reference proteome</keyword>
<name>A0A059GB36_9PROT</name>
<keyword evidence="3" id="KW-0413">Isomerase</keyword>
<dbReference type="InterPro" id="IPR049331">
    <property type="entry name" value="Top1B_N_bact"/>
</dbReference>
<dbReference type="Gene3D" id="1.10.132.120">
    <property type="match status" value="1"/>
</dbReference>
<dbReference type="RefSeq" id="WP_051624467.1">
    <property type="nucleotide sequence ID" value="NZ_ARYL01000003.1"/>
</dbReference>
<proteinExistence type="predicted"/>
<dbReference type="SUPFAM" id="SSF55869">
    <property type="entry name" value="DNA topoisomerase I domain"/>
    <property type="match status" value="1"/>
</dbReference>
<evidence type="ECO:0000313" key="3">
    <source>
        <dbReference type="EMBL" id="KDA03785.1"/>
    </source>
</evidence>
<dbReference type="OrthoDB" id="9778962at2"/>
<reference evidence="3 4" key="1">
    <citation type="journal article" date="2014" name="Antonie Van Leeuwenhoek">
        <title>Hyphomonas beringensis sp. nov. and Hyphomonas chukchiensis sp. nov., isolated from surface seawater of the Bering Sea and Chukchi Sea.</title>
        <authorList>
            <person name="Li C."/>
            <person name="Lai Q."/>
            <person name="Li G."/>
            <person name="Dong C."/>
            <person name="Wang J."/>
            <person name="Liao Y."/>
            <person name="Shao Z."/>
        </authorList>
    </citation>
    <scope>NUCLEOTIDE SEQUENCE [LARGE SCALE GENOMIC DNA]</scope>
    <source>
        <strain evidence="3 4">SCH89</strain>
    </source>
</reference>
<gene>
    <name evidence="3" type="ORF">HOC_02878</name>
</gene>
<feature type="domain" description="DNA topoisomerase IB N-terminal" evidence="2">
    <location>
        <begin position="39"/>
        <end position="86"/>
    </location>
</feature>
<dbReference type="SUPFAM" id="SSF56349">
    <property type="entry name" value="DNA breaking-rejoining enzymes"/>
    <property type="match status" value="1"/>
</dbReference>
<accession>A0A059GB36</accession>
<dbReference type="Pfam" id="PF01028">
    <property type="entry name" value="Topoisom_I"/>
    <property type="match status" value="1"/>
</dbReference>
<dbReference type="eggNOG" id="COG3569">
    <property type="taxonomic scope" value="Bacteria"/>
</dbReference>
<dbReference type="PATRIC" id="fig|1280953.3.peg.581"/>
<dbReference type="Proteomes" id="UP000024942">
    <property type="component" value="Unassembled WGS sequence"/>
</dbReference>
<organism evidence="3 4">
    <name type="scientific">Hyphomonas oceanitis SCH89</name>
    <dbReference type="NCBI Taxonomy" id="1280953"/>
    <lineage>
        <taxon>Bacteria</taxon>
        <taxon>Pseudomonadati</taxon>
        <taxon>Pseudomonadota</taxon>
        <taxon>Alphaproteobacteria</taxon>
        <taxon>Hyphomonadales</taxon>
        <taxon>Hyphomonadaceae</taxon>
        <taxon>Hyphomonas</taxon>
    </lineage>
</organism>
<dbReference type="Gene3D" id="3.30.66.10">
    <property type="entry name" value="DNA topoisomerase I domain"/>
    <property type="match status" value="1"/>
</dbReference>
<dbReference type="InterPro" id="IPR035447">
    <property type="entry name" value="DNA_topo_I_N_sf"/>
</dbReference>